<organism evidence="1 2">
    <name type="scientific">Gracilibacillus pellucidus</name>
    <dbReference type="NCBI Taxonomy" id="3095368"/>
    <lineage>
        <taxon>Bacteria</taxon>
        <taxon>Bacillati</taxon>
        <taxon>Bacillota</taxon>
        <taxon>Bacilli</taxon>
        <taxon>Bacillales</taxon>
        <taxon>Bacillaceae</taxon>
        <taxon>Gracilibacillus</taxon>
    </lineage>
</organism>
<proteinExistence type="predicted"/>
<gene>
    <name evidence="1" type="ORF">SH601_06065</name>
</gene>
<keyword evidence="2" id="KW-1185">Reference proteome</keyword>
<name>A0ACC6M3T4_9BACI</name>
<dbReference type="Proteomes" id="UP001277972">
    <property type="component" value="Unassembled WGS sequence"/>
</dbReference>
<protein>
    <submittedName>
        <fullName evidence="1">Metallophosphoesterase</fullName>
    </submittedName>
</protein>
<comment type="caution">
    <text evidence="1">The sequence shown here is derived from an EMBL/GenBank/DDBJ whole genome shotgun (WGS) entry which is preliminary data.</text>
</comment>
<dbReference type="EMBL" id="JAWZSR010000003">
    <property type="protein sequence ID" value="MDX8045548.1"/>
    <property type="molecule type" value="Genomic_DNA"/>
</dbReference>
<accession>A0ACC6M3T4</accession>
<sequence>MKFSVIADLHFPELDQTVDGLEEAKWSFYRSFLGDFLDHDADMHISLGDLTNYGTTQELEGVYQIINSKDKNFYHVLGNHDLYAQSIENVLAITKQPLYHTVATDDVIFAFLNTAKEMDYDDWGGTINQEQLNWLEEVIEASGTKPLFVFAHHPVYNTTAISNLDKRSIDPSIDMWRILNKKKGKGIYFNGHNHQNSIVHKGNWSFVQIAACLDEQAWRSIELTENRIIITKYTISNPLLAGQASFIANNMDHFTPSSFVSTKAEDNNAILPILVEQDVITNK</sequence>
<evidence type="ECO:0000313" key="1">
    <source>
        <dbReference type="EMBL" id="MDX8045548.1"/>
    </source>
</evidence>
<evidence type="ECO:0000313" key="2">
    <source>
        <dbReference type="Proteomes" id="UP001277972"/>
    </source>
</evidence>
<reference evidence="1" key="1">
    <citation type="submission" date="2023-11" db="EMBL/GenBank/DDBJ databases">
        <title>Gracilibacillus pellucida a moderately halophilic bacterium isolated from saline soil in Xinjiang province.</title>
        <authorList>
            <person name="Zhang Z."/>
            <person name="Tan F."/>
            <person name="Wang Y."/>
            <person name="Xia M."/>
        </authorList>
    </citation>
    <scope>NUCLEOTIDE SEQUENCE</scope>
    <source>
        <strain evidence="1">S3-1-1</strain>
    </source>
</reference>